<name>A0A5D2RHM8_GOSTO</name>
<protein>
    <submittedName>
        <fullName evidence="3">Uncharacterized protein</fullName>
    </submittedName>
</protein>
<keyword evidence="2" id="KW-1133">Transmembrane helix</keyword>
<accession>A0A5D2RHM8</accession>
<feature type="compositionally biased region" description="Low complexity" evidence="1">
    <location>
        <begin position="50"/>
        <end position="70"/>
    </location>
</feature>
<proteinExistence type="predicted"/>
<feature type="region of interest" description="Disordered" evidence="1">
    <location>
        <begin position="50"/>
        <end position="76"/>
    </location>
</feature>
<sequence length="100" mass="10721">MDLVCRVAYPMFLPNNFITTVCSISFMSIWLIRSNKAGIPLTEDLTISPSRISRSSSSSSLDDGSAFSSPLKPVPMRRSFQDLGLSGAETASMATSALPS</sequence>
<dbReference type="AlphaFoldDB" id="A0A5D2RHM8"/>
<reference evidence="3 4" key="1">
    <citation type="submission" date="2019-07" db="EMBL/GenBank/DDBJ databases">
        <title>WGS assembly of Gossypium tomentosum.</title>
        <authorList>
            <person name="Chen Z.J."/>
            <person name="Sreedasyam A."/>
            <person name="Ando A."/>
            <person name="Song Q."/>
            <person name="De L."/>
            <person name="Hulse-Kemp A."/>
            <person name="Ding M."/>
            <person name="Ye W."/>
            <person name="Kirkbride R."/>
            <person name="Jenkins J."/>
            <person name="Plott C."/>
            <person name="Lovell J."/>
            <person name="Lin Y.-M."/>
            <person name="Vaughn R."/>
            <person name="Liu B."/>
            <person name="Li W."/>
            <person name="Simpson S."/>
            <person name="Scheffler B."/>
            <person name="Saski C."/>
            <person name="Grover C."/>
            <person name="Hu G."/>
            <person name="Conover J."/>
            <person name="Carlson J."/>
            <person name="Shu S."/>
            <person name="Boston L."/>
            <person name="Williams M."/>
            <person name="Peterson D."/>
            <person name="Mcgee K."/>
            <person name="Jones D."/>
            <person name="Wendel J."/>
            <person name="Stelly D."/>
            <person name="Grimwood J."/>
            <person name="Schmutz J."/>
        </authorList>
    </citation>
    <scope>NUCLEOTIDE SEQUENCE [LARGE SCALE GENOMIC DNA]</scope>
    <source>
        <strain evidence="3">7179.01</strain>
    </source>
</reference>
<organism evidence="3 4">
    <name type="scientific">Gossypium tomentosum</name>
    <name type="common">Hawaiian cotton</name>
    <name type="synonym">Gossypium sandvicense</name>
    <dbReference type="NCBI Taxonomy" id="34277"/>
    <lineage>
        <taxon>Eukaryota</taxon>
        <taxon>Viridiplantae</taxon>
        <taxon>Streptophyta</taxon>
        <taxon>Embryophyta</taxon>
        <taxon>Tracheophyta</taxon>
        <taxon>Spermatophyta</taxon>
        <taxon>Magnoliopsida</taxon>
        <taxon>eudicotyledons</taxon>
        <taxon>Gunneridae</taxon>
        <taxon>Pentapetalae</taxon>
        <taxon>rosids</taxon>
        <taxon>malvids</taxon>
        <taxon>Malvales</taxon>
        <taxon>Malvaceae</taxon>
        <taxon>Malvoideae</taxon>
        <taxon>Gossypium</taxon>
    </lineage>
</organism>
<evidence type="ECO:0000256" key="2">
    <source>
        <dbReference type="SAM" id="Phobius"/>
    </source>
</evidence>
<gene>
    <name evidence="3" type="ORF">ES332_A02G151600v1</name>
</gene>
<keyword evidence="4" id="KW-1185">Reference proteome</keyword>
<evidence type="ECO:0000256" key="1">
    <source>
        <dbReference type="SAM" id="MobiDB-lite"/>
    </source>
</evidence>
<keyword evidence="2" id="KW-0812">Transmembrane</keyword>
<evidence type="ECO:0000313" key="3">
    <source>
        <dbReference type="EMBL" id="TYI40289.1"/>
    </source>
</evidence>
<dbReference type="Proteomes" id="UP000322667">
    <property type="component" value="Chromosome A02"/>
</dbReference>
<dbReference type="EMBL" id="CM017611">
    <property type="protein sequence ID" value="TYI40289.1"/>
    <property type="molecule type" value="Genomic_DNA"/>
</dbReference>
<evidence type="ECO:0000313" key="4">
    <source>
        <dbReference type="Proteomes" id="UP000322667"/>
    </source>
</evidence>
<keyword evidence="2" id="KW-0472">Membrane</keyword>
<feature type="transmembrane region" description="Helical" evidence="2">
    <location>
        <begin position="12"/>
        <end position="32"/>
    </location>
</feature>